<evidence type="ECO:0000256" key="1">
    <source>
        <dbReference type="SAM" id="MobiDB-lite"/>
    </source>
</evidence>
<reference evidence="2 3" key="2">
    <citation type="submission" date="2018-11" db="EMBL/GenBank/DDBJ databases">
        <authorList>
            <consortium name="Pathogen Informatics"/>
        </authorList>
    </citation>
    <scope>NUCLEOTIDE SEQUENCE [LARGE SCALE GENOMIC DNA]</scope>
</reference>
<gene>
    <name evidence="2" type="ORF">GPUH_LOCUS13467</name>
</gene>
<accession>A0A183DXM6</accession>
<evidence type="ECO:0000313" key="4">
    <source>
        <dbReference type="WBParaSite" id="GPUH_0001348201-mRNA-1"/>
    </source>
</evidence>
<dbReference type="EMBL" id="UYRT01080250">
    <property type="protein sequence ID" value="VDN22354.1"/>
    <property type="molecule type" value="Genomic_DNA"/>
</dbReference>
<evidence type="ECO:0000313" key="3">
    <source>
        <dbReference type="Proteomes" id="UP000271098"/>
    </source>
</evidence>
<protein>
    <submittedName>
        <fullName evidence="4">Histone H3</fullName>
    </submittedName>
</protein>
<feature type="compositionally biased region" description="Basic and acidic residues" evidence="1">
    <location>
        <begin position="168"/>
        <end position="181"/>
    </location>
</feature>
<keyword evidence="3" id="KW-1185">Reference proteome</keyword>
<organism evidence="4">
    <name type="scientific">Gongylonema pulchrum</name>
    <dbReference type="NCBI Taxonomy" id="637853"/>
    <lineage>
        <taxon>Eukaryota</taxon>
        <taxon>Metazoa</taxon>
        <taxon>Ecdysozoa</taxon>
        <taxon>Nematoda</taxon>
        <taxon>Chromadorea</taxon>
        <taxon>Rhabditida</taxon>
        <taxon>Spirurina</taxon>
        <taxon>Spiruromorpha</taxon>
        <taxon>Spiruroidea</taxon>
        <taxon>Gongylonematidae</taxon>
        <taxon>Gongylonema</taxon>
    </lineage>
</organism>
<dbReference type="AlphaFoldDB" id="A0A183DXM6"/>
<feature type="region of interest" description="Disordered" evidence="1">
    <location>
        <begin position="1"/>
        <end position="63"/>
    </location>
</feature>
<feature type="compositionally biased region" description="Polar residues" evidence="1">
    <location>
        <begin position="1"/>
        <end position="18"/>
    </location>
</feature>
<sequence>MALASSTNPHAPASSGTRVSKDSIKSTSSTGSKEAAATKALSSGPHAHATTPLSSSPSSREHLIDFGPSLHRYPSFTGGGMQMIKFYKDRIFPALAEGKDGGKQQPQQKRATIEIPRYLIEARSPGSKLRVMLAQLEAPQIKKKKRKLVRSPGAPPATRPAKTKKSAAVKDEPRKAAEHPETLPKPQVVFFVCGTGRSTFFYPSNTFPKDTHNLMRFCAIRTEQN</sequence>
<feature type="region of interest" description="Disordered" evidence="1">
    <location>
        <begin position="142"/>
        <end position="181"/>
    </location>
</feature>
<dbReference type="Proteomes" id="UP000271098">
    <property type="component" value="Unassembled WGS sequence"/>
</dbReference>
<dbReference type="WBParaSite" id="GPUH_0001348201-mRNA-1">
    <property type="protein sequence ID" value="GPUH_0001348201-mRNA-1"/>
    <property type="gene ID" value="GPUH_0001348201"/>
</dbReference>
<name>A0A183DXM6_9BILA</name>
<reference evidence="4" key="1">
    <citation type="submission" date="2016-06" db="UniProtKB">
        <authorList>
            <consortium name="WormBaseParasite"/>
        </authorList>
    </citation>
    <scope>IDENTIFICATION</scope>
</reference>
<evidence type="ECO:0000313" key="2">
    <source>
        <dbReference type="EMBL" id="VDN22354.1"/>
    </source>
</evidence>
<proteinExistence type="predicted"/>